<dbReference type="InterPro" id="IPR000700">
    <property type="entry name" value="PAS-assoc_C"/>
</dbReference>
<dbReference type="InterPro" id="IPR004090">
    <property type="entry name" value="Chemotax_Me-accpt_rcpt"/>
</dbReference>
<evidence type="ECO:0000256" key="2">
    <source>
        <dbReference type="PROSITE-ProRule" id="PRU00284"/>
    </source>
</evidence>
<dbReference type="RefSeq" id="WP_305977721.1">
    <property type="nucleotide sequence ID" value="NZ_JAPJDZ010000216.1"/>
</dbReference>
<dbReference type="SMART" id="SM00086">
    <property type="entry name" value="PAC"/>
    <property type="match status" value="2"/>
</dbReference>
<evidence type="ECO:0000259" key="3">
    <source>
        <dbReference type="PROSITE" id="PS50111"/>
    </source>
</evidence>
<dbReference type="InterPro" id="IPR001610">
    <property type="entry name" value="PAC"/>
</dbReference>
<sequence>MMFFPKKVSLDDYEKLAAKNASLQAERDAISNSCATIYFYPDGTIISASKMFLATVGYTLEEISGKHHKILCLPQFVASAEYHQFWQRLASGDTIKGTVHRKHKNGSDIWLEATYIPISENGKITRIVKVANDITVSYQQSLSTESLMQAINRSNAVIDFSPEGIILDANKNFTNALGYTSINEIRGKHHREFCTDEFYRDNPNFWHELAKGDIKAGLFKRISKTGATVWIEATYNPVFDVNCNVVKITKVASDVTNRVERQLAIQRAAEIAHSTSVETAQVSERGASLLKDNHENSIKIAEDIHSSAVLVEQLSTQSAEISKIVTTIGSIASQTNLLALNAAIEAARAGEYGRGFAVVADEVRTLASRTTTSTSEINQMVEKNSELVKNAKQNMLHVTEKAINNTNLVAEAADIINEILKGAEHVSITVGDLVNNTQYNT</sequence>
<dbReference type="InterPro" id="IPR004089">
    <property type="entry name" value="MCPsignal_dom"/>
</dbReference>
<name>A0ABT9I5D0_9GAMM</name>
<keyword evidence="1 2" id="KW-0807">Transducer</keyword>
<evidence type="ECO:0000313" key="6">
    <source>
        <dbReference type="Proteomes" id="UP001231109"/>
    </source>
</evidence>
<dbReference type="SUPFAM" id="SSF58104">
    <property type="entry name" value="Methyl-accepting chemotaxis protein (MCP) signaling domain"/>
    <property type="match status" value="1"/>
</dbReference>
<dbReference type="InterPro" id="IPR050903">
    <property type="entry name" value="Bact_Chemotaxis_MeTrfase"/>
</dbReference>
<evidence type="ECO:0000313" key="5">
    <source>
        <dbReference type="EMBL" id="MDP5138606.1"/>
    </source>
</evidence>
<dbReference type="SMART" id="SM00283">
    <property type="entry name" value="MA"/>
    <property type="match status" value="1"/>
</dbReference>
<keyword evidence="6" id="KW-1185">Reference proteome</keyword>
<dbReference type="PRINTS" id="PR00260">
    <property type="entry name" value="CHEMTRNSDUCR"/>
</dbReference>
<evidence type="ECO:0000259" key="4">
    <source>
        <dbReference type="PROSITE" id="PS50113"/>
    </source>
</evidence>
<protein>
    <submittedName>
        <fullName evidence="5">PAS domain-containing methyl-accepting chemotaxis protein</fullName>
    </submittedName>
</protein>
<dbReference type="Pfam" id="PF08447">
    <property type="entry name" value="PAS_3"/>
    <property type="match status" value="2"/>
</dbReference>
<dbReference type="CDD" id="cd00130">
    <property type="entry name" value="PAS"/>
    <property type="match status" value="2"/>
</dbReference>
<dbReference type="NCBIfam" id="TIGR00229">
    <property type="entry name" value="sensory_box"/>
    <property type="match status" value="2"/>
</dbReference>
<feature type="domain" description="Methyl-accepting transducer" evidence="3">
    <location>
        <begin position="247"/>
        <end position="441"/>
    </location>
</feature>
<dbReference type="PROSITE" id="PS50113">
    <property type="entry name" value="PAC"/>
    <property type="match status" value="1"/>
</dbReference>
<dbReference type="InterPro" id="IPR035965">
    <property type="entry name" value="PAS-like_dom_sf"/>
</dbReference>
<dbReference type="InterPro" id="IPR000014">
    <property type="entry name" value="PAS"/>
</dbReference>
<dbReference type="InterPro" id="IPR013655">
    <property type="entry name" value="PAS_fold_3"/>
</dbReference>
<organism evidence="5 6">
    <name type="scientific">Rheinheimera baltica</name>
    <dbReference type="NCBI Taxonomy" id="67576"/>
    <lineage>
        <taxon>Bacteria</taxon>
        <taxon>Pseudomonadati</taxon>
        <taxon>Pseudomonadota</taxon>
        <taxon>Gammaproteobacteria</taxon>
        <taxon>Chromatiales</taxon>
        <taxon>Chromatiaceae</taxon>
        <taxon>Rheinheimera</taxon>
    </lineage>
</organism>
<dbReference type="EMBL" id="JAPJDZ010000216">
    <property type="protein sequence ID" value="MDP5138606.1"/>
    <property type="molecule type" value="Genomic_DNA"/>
</dbReference>
<dbReference type="SUPFAM" id="SSF55785">
    <property type="entry name" value="PYP-like sensor domain (PAS domain)"/>
    <property type="match status" value="2"/>
</dbReference>
<dbReference type="PANTHER" id="PTHR24422">
    <property type="entry name" value="CHEMOTAXIS PROTEIN METHYLTRANSFERASE"/>
    <property type="match status" value="1"/>
</dbReference>
<reference evidence="5 6" key="1">
    <citation type="submission" date="2022-11" db="EMBL/GenBank/DDBJ databases">
        <title>Viruses from the air-sea interface of a natural surface slick.</title>
        <authorList>
            <person name="Rahlff J."/>
            <person name="Holmfeldt K."/>
        </authorList>
    </citation>
    <scope>NUCLEOTIDE SEQUENCE [LARGE SCALE GENOMIC DNA]</scope>
    <source>
        <strain evidence="5 6">SMS4</strain>
    </source>
</reference>
<evidence type="ECO:0000256" key="1">
    <source>
        <dbReference type="ARBA" id="ARBA00023224"/>
    </source>
</evidence>
<proteinExistence type="predicted"/>
<accession>A0ABT9I5D0</accession>
<dbReference type="PROSITE" id="PS50111">
    <property type="entry name" value="CHEMOTAXIS_TRANSDUC_2"/>
    <property type="match status" value="1"/>
</dbReference>
<dbReference type="Gene3D" id="3.30.450.20">
    <property type="entry name" value="PAS domain"/>
    <property type="match status" value="2"/>
</dbReference>
<feature type="domain" description="PAC" evidence="4">
    <location>
        <begin position="212"/>
        <end position="267"/>
    </location>
</feature>
<comment type="caution">
    <text evidence="5">The sequence shown here is derived from an EMBL/GenBank/DDBJ whole genome shotgun (WGS) entry which is preliminary data.</text>
</comment>
<dbReference type="Gene3D" id="1.10.287.950">
    <property type="entry name" value="Methyl-accepting chemotaxis protein"/>
    <property type="match status" value="1"/>
</dbReference>
<dbReference type="PANTHER" id="PTHR24422:SF10">
    <property type="entry name" value="CHEMOTAXIS PROTEIN METHYLTRANSFERASE 2"/>
    <property type="match status" value="1"/>
</dbReference>
<gene>
    <name evidence="5" type="ORF">ORJ04_21905</name>
</gene>
<dbReference type="Proteomes" id="UP001231109">
    <property type="component" value="Unassembled WGS sequence"/>
</dbReference>
<dbReference type="Pfam" id="PF00015">
    <property type="entry name" value="MCPsignal"/>
    <property type="match status" value="1"/>
</dbReference>